<feature type="transmembrane region" description="Helical" evidence="1">
    <location>
        <begin position="71"/>
        <end position="91"/>
    </location>
</feature>
<feature type="transmembrane region" description="Helical" evidence="1">
    <location>
        <begin position="12"/>
        <end position="32"/>
    </location>
</feature>
<feature type="transmembrane region" description="Helical" evidence="1">
    <location>
        <begin position="38"/>
        <end position="59"/>
    </location>
</feature>
<feature type="transmembrane region" description="Helical" evidence="1">
    <location>
        <begin position="154"/>
        <end position="174"/>
    </location>
</feature>
<reference evidence="2 3" key="1">
    <citation type="journal article" date="2015" name="Genome Announc.">
        <title>Expanding the biotechnology potential of lactobacilli through comparative genomics of 213 strains and associated genera.</title>
        <authorList>
            <person name="Sun Z."/>
            <person name="Harris H.M."/>
            <person name="McCann A."/>
            <person name="Guo C."/>
            <person name="Argimon S."/>
            <person name="Zhang W."/>
            <person name="Yang X."/>
            <person name="Jeffery I.B."/>
            <person name="Cooney J.C."/>
            <person name="Kagawa T.F."/>
            <person name="Liu W."/>
            <person name="Song Y."/>
            <person name="Salvetti E."/>
            <person name="Wrobel A."/>
            <person name="Rasinkangas P."/>
            <person name="Parkhill J."/>
            <person name="Rea M.C."/>
            <person name="O'Sullivan O."/>
            <person name="Ritari J."/>
            <person name="Douillard F.P."/>
            <person name="Paul Ross R."/>
            <person name="Yang R."/>
            <person name="Briner A.E."/>
            <person name="Felis G.E."/>
            <person name="de Vos W.M."/>
            <person name="Barrangou R."/>
            <person name="Klaenhammer T.R."/>
            <person name="Caufield P.W."/>
            <person name="Cui Y."/>
            <person name="Zhang H."/>
            <person name="O'Toole P.W."/>
        </authorList>
    </citation>
    <scope>NUCLEOTIDE SEQUENCE [LARGE SCALE GENOMIC DNA]</scope>
    <source>
        <strain evidence="2 3">DSM 13345</strain>
    </source>
</reference>
<dbReference type="PANTHER" id="PTHR34989:SF1">
    <property type="entry name" value="PROTEIN HDED"/>
    <property type="match status" value="1"/>
</dbReference>
<feature type="transmembrane region" description="Helical" evidence="1">
    <location>
        <begin position="128"/>
        <end position="148"/>
    </location>
</feature>
<dbReference type="InterPro" id="IPR052712">
    <property type="entry name" value="Acid_resist_chaperone_HdeD"/>
</dbReference>
<dbReference type="PATRIC" id="fig|1423771.3.peg.427"/>
<evidence type="ECO:0000256" key="1">
    <source>
        <dbReference type="SAM" id="Phobius"/>
    </source>
</evidence>
<gene>
    <name evidence="2" type="ORF">FC47_GL000418</name>
</gene>
<dbReference type="Pfam" id="PF03729">
    <property type="entry name" value="DUF308"/>
    <property type="match status" value="2"/>
</dbReference>
<dbReference type="EMBL" id="AZEQ01000012">
    <property type="protein sequence ID" value="KRL25346.1"/>
    <property type="molecule type" value="Genomic_DNA"/>
</dbReference>
<accession>A0A0R1P648</accession>
<evidence type="ECO:0000313" key="2">
    <source>
        <dbReference type="EMBL" id="KRL25346.1"/>
    </source>
</evidence>
<keyword evidence="1" id="KW-0472">Membrane</keyword>
<feature type="transmembrane region" description="Helical" evidence="1">
    <location>
        <begin position="97"/>
        <end position="121"/>
    </location>
</feature>
<dbReference type="AlphaFoldDB" id="A0A0R1P648"/>
<dbReference type="RefSeq" id="WP_081036751.1">
    <property type="nucleotide sequence ID" value="NZ_AZEQ01000012.1"/>
</dbReference>
<name>A0A0R1P648_LIMMU</name>
<protein>
    <recommendedName>
        <fullName evidence="4">Integral membrane protein</fullName>
    </recommendedName>
</protein>
<proteinExistence type="predicted"/>
<dbReference type="Proteomes" id="UP000050901">
    <property type="component" value="Unassembled WGS sequence"/>
</dbReference>
<sequence length="177" mass="19919">MIMEMDGYKKRFDWASLILGIVLVVLGCVSIMHPDKSLHLLCILVGVGLLLLGIYELWARSKMQEWLGYRSGWLLGTGILDIILGIVFLVYQNFGTTVIAVVFALWFIISSANELTIAGFFHQLNVGYYWLLFILDILGLIIGVVLLFSPMLSAITMVWLISFYLIVIGIVKIIQAF</sequence>
<evidence type="ECO:0000313" key="3">
    <source>
        <dbReference type="Proteomes" id="UP000050901"/>
    </source>
</evidence>
<evidence type="ECO:0008006" key="4">
    <source>
        <dbReference type="Google" id="ProtNLM"/>
    </source>
</evidence>
<keyword evidence="1" id="KW-0812">Transmembrane</keyword>
<keyword evidence="1" id="KW-1133">Transmembrane helix</keyword>
<dbReference type="PANTHER" id="PTHR34989">
    <property type="entry name" value="PROTEIN HDED"/>
    <property type="match status" value="1"/>
</dbReference>
<comment type="caution">
    <text evidence="2">The sequence shown here is derived from an EMBL/GenBank/DDBJ whole genome shotgun (WGS) entry which is preliminary data.</text>
</comment>
<dbReference type="InterPro" id="IPR005325">
    <property type="entry name" value="DUF308_memb"/>
</dbReference>
<dbReference type="GO" id="GO:0005886">
    <property type="term" value="C:plasma membrane"/>
    <property type="evidence" value="ECO:0007669"/>
    <property type="project" value="TreeGrafter"/>
</dbReference>
<organism evidence="2 3">
    <name type="scientific">Limosilactobacillus mucosae DSM 13345</name>
    <dbReference type="NCBI Taxonomy" id="1423771"/>
    <lineage>
        <taxon>Bacteria</taxon>
        <taxon>Bacillati</taxon>
        <taxon>Bacillota</taxon>
        <taxon>Bacilli</taxon>
        <taxon>Lactobacillales</taxon>
        <taxon>Lactobacillaceae</taxon>
        <taxon>Limosilactobacillus</taxon>
    </lineage>
</organism>